<evidence type="ECO:0000313" key="2">
    <source>
        <dbReference type="Proteomes" id="UP000255082"/>
    </source>
</evidence>
<organism evidence="1 2">
    <name type="scientific">Nocardia africana</name>
    <dbReference type="NCBI Taxonomy" id="134964"/>
    <lineage>
        <taxon>Bacteria</taxon>
        <taxon>Bacillati</taxon>
        <taxon>Actinomycetota</taxon>
        <taxon>Actinomycetes</taxon>
        <taxon>Mycobacteriales</taxon>
        <taxon>Nocardiaceae</taxon>
        <taxon>Nocardia</taxon>
    </lineage>
</organism>
<sequence>MRNPIAPEAGVTRDAVSIGYAQWQSWTRTLLARVAPPTPAGDVAKVLPGTRELTPFFPYRHDS</sequence>
<name>A0A378X1K3_9NOCA</name>
<gene>
    <name evidence="1" type="ORF">NCTC13184_05869</name>
</gene>
<protein>
    <submittedName>
        <fullName evidence="1">Uncharacterized protein</fullName>
    </submittedName>
</protein>
<evidence type="ECO:0000313" key="1">
    <source>
        <dbReference type="EMBL" id="SUA47328.1"/>
    </source>
</evidence>
<proteinExistence type="predicted"/>
<dbReference type="EMBL" id="UGRU01000001">
    <property type="protein sequence ID" value="SUA47328.1"/>
    <property type="molecule type" value="Genomic_DNA"/>
</dbReference>
<dbReference type="Proteomes" id="UP000255082">
    <property type="component" value="Unassembled WGS sequence"/>
</dbReference>
<accession>A0A378X1K3</accession>
<reference evidence="1 2" key="1">
    <citation type="submission" date="2018-06" db="EMBL/GenBank/DDBJ databases">
        <authorList>
            <consortium name="Pathogen Informatics"/>
            <person name="Doyle S."/>
        </authorList>
    </citation>
    <scope>NUCLEOTIDE SEQUENCE [LARGE SCALE GENOMIC DNA]</scope>
    <source>
        <strain evidence="1 2">NCTC13184</strain>
    </source>
</reference>
<dbReference type="AlphaFoldDB" id="A0A378X1K3"/>